<organism evidence="3 4">
    <name type="scientific">Synchytrium endobioticum</name>
    <dbReference type="NCBI Taxonomy" id="286115"/>
    <lineage>
        <taxon>Eukaryota</taxon>
        <taxon>Fungi</taxon>
        <taxon>Fungi incertae sedis</taxon>
        <taxon>Chytridiomycota</taxon>
        <taxon>Chytridiomycota incertae sedis</taxon>
        <taxon>Chytridiomycetes</taxon>
        <taxon>Synchytriales</taxon>
        <taxon>Synchytriaceae</taxon>
        <taxon>Synchytrium</taxon>
    </lineage>
</organism>
<dbReference type="VEuPathDB" id="FungiDB:SeMB42_g02870"/>
<dbReference type="EMBL" id="QEAM01000362">
    <property type="protein sequence ID" value="TPX40770.1"/>
    <property type="molecule type" value="Genomic_DNA"/>
</dbReference>
<feature type="non-terminal residue" evidence="3">
    <location>
        <position position="87"/>
    </location>
</feature>
<evidence type="ECO:0000313" key="4">
    <source>
        <dbReference type="Proteomes" id="UP000317494"/>
    </source>
</evidence>
<accession>A0A507DAQ7</accession>
<evidence type="ECO:0000313" key="5">
    <source>
        <dbReference type="Proteomes" id="UP000320475"/>
    </source>
</evidence>
<dbReference type="AlphaFoldDB" id="A0A507DAQ7"/>
<name>A0A507DAQ7_9FUNG</name>
<sequence length="87" mass="9784">MLEVYSALSQQAIFRDKRNSSEQWDRGTIDRTTPMKRPVPSMLKVSPKVVEYDDDKTKAADDDDSDGPETSKKNFSDATRAIVSLSD</sequence>
<keyword evidence="4" id="KW-1185">Reference proteome</keyword>
<gene>
    <name evidence="2" type="ORF">SeLEV6574_g06416</name>
    <name evidence="3" type="ORF">SeMB42_g02870</name>
</gene>
<feature type="compositionally biased region" description="Basic and acidic residues" evidence="1">
    <location>
        <begin position="15"/>
        <end position="29"/>
    </location>
</feature>
<reference evidence="4 5" key="1">
    <citation type="journal article" date="2019" name="Sci. Rep.">
        <title>Comparative genomics of chytrid fungi reveal insights into the obligate biotrophic and pathogenic lifestyle of Synchytrium endobioticum.</title>
        <authorList>
            <person name="van de Vossenberg B.T.L.H."/>
            <person name="Warris S."/>
            <person name="Nguyen H.D.T."/>
            <person name="van Gent-Pelzer M.P.E."/>
            <person name="Joly D.L."/>
            <person name="van de Geest H.C."/>
            <person name="Bonants P.J.M."/>
            <person name="Smith D.S."/>
            <person name="Levesque C.A."/>
            <person name="van der Lee T.A.J."/>
        </authorList>
    </citation>
    <scope>NUCLEOTIDE SEQUENCE [LARGE SCALE GENOMIC DNA]</scope>
    <source>
        <strain evidence="2 5">LEV6574</strain>
        <strain evidence="3 4">MB42</strain>
    </source>
</reference>
<dbReference type="Proteomes" id="UP000317494">
    <property type="component" value="Unassembled WGS sequence"/>
</dbReference>
<feature type="region of interest" description="Disordered" evidence="1">
    <location>
        <begin position="15"/>
        <end position="87"/>
    </location>
</feature>
<protein>
    <submittedName>
        <fullName evidence="3">Uncharacterized protein</fullName>
    </submittedName>
</protein>
<comment type="caution">
    <text evidence="3">The sequence shown here is derived from an EMBL/GenBank/DDBJ whole genome shotgun (WGS) entry which is preliminary data.</text>
</comment>
<dbReference type="EMBL" id="QEAN01000095">
    <property type="protein sequence ID" value="TPX48722.1"/>
    <property type="molecule type" value="Genomic_DNA"/>
</dbReference>
<evidence type="ECO:0000313" key="3">
    <source>
        <dbReference type="EMBL" id="TPX48722.1"/>
    </source>
</evidence>
<dbReference type="Proteomes" id="UP000320475">
    <property type="component" value="Unassembled WGS sequence"/>
</dbReference>
<proteinExistence type="predicted"/>
<evidence type="ECO:0000256" key="1">
    <source>
        <dbReference type="SAM" id="MobiDB-lite"/>
    </source>
</evidence>
<evidence type="ECO:0000313" key="2">
    <source>
        <dbReference type="EMBL" id="TPX40770.1"/>
    </source>
</evidence>